<comment type="similarity">
    <text evidence="1">Belongs to the ROK (NagC/XylR) family.</text>
</comment>
<dbReference type="InterPro" id="IPR000600">
    <property type="entry name" value="ROK"/>
</dbReference>
<dbReference type="PANTHER" id="PTHR18964:SF149">
    <property type="entry name" value="BIFUNCTIONAL UDP-N-ACETYLGLUCOSAMINE 2-EPIMERASE_N-ACETYLMANNOSAMINE KINASE"/>
    <property type="match status" value="1"/>
</dbReference>
<accession>A0A7K1Y305</accession>
<dbReference type="EMBL" id="WVHS01000005">
    <property type="protein sequence ID" value="MXV17674.1"/>
    <property type="molecule type" value="Genomic_DNA"/>
</dbReference>
<dbReference type="SUPFAM" id="SSF53067">
    <property type="entry name" value="Actin-like ATPase domain"/>
    <property type="match status" value="1"/>
</dbReference>
<dbReference type="Proteomes" id="UP000451233">
    <property type="component" value="Unassembled WGS sequence"/>
</dbReference>
<evidence type="ECO:0000313" key="3">
    <source>
        <dbReference type="Proteomes" id="UP000451233"/>
    </source>
</evidence>
<dbReference type="RefSeq" id="WP_160908661.1">
    <property type="nucleotide sequence ID" value="NZ_WVHS01000005.1"/>
</dbReference>
<reference evidence="2 3" key="1">
    <citation type="submission" date="2019-11" db="EMBL/GenBank/DDBJ databases">
        <title>Pedobacter sp. HMF7056 Genome sequencing and assembly.</title>
        <authorList>
            <person name="Kang H."/>
            <person name="Kim H."/>
            <person name="Joh K."/>
        </authorList>
    </citation>
    <scope>NUCLEOTIDE SEQUENCE [LARGE SCALE GENOMIC DNA]</scope>
    <source>
        <strain evidence="2 3">HMF7056</strain>
    </source>
</reference>
<gene>
    <name evidence="2" type="ORF">GS398_20400</name>
</gene>
<dbReference type="Gene3D" id="3.30.420.40">
    <property type="match status" value="2"/>
</dbReference>
<protein>
    <submittedName>
        <fullName evidence="2">ROK family protein</fullName>
    </submittedName>
</protein>
<dbReference type="InterPro" id="IPR043129">
    <property type="entry name" value="ATPase_NBD"/>
</dbReference>
<dbReference type="PANTHER" id="PTHR18964">
    <property type="entry name" value="ROK (REPRESSOR, ORF, KINASE) FAMILY"/>
    <property type="match status" value="1"/>
</dbReference>
<keyword evidence="3" id="KW-1185">Reference proteome</keyword>
<dbReference type="Pfam" id="PF00480">
    <property type="entry name" value="ROK"/>
    <property type="match status" value="2"/>
</dbReference>
<comment type="caution">
    <text evidence="2">The sequence shown here is derived from an EMBL/GenBank/DDBJ whole genome shotgun (WGS) entry which is preliminary data.</text>
</comment>
<organism evidence="2 3">
    <name type="scientific">Hufsiella ginkgonis</name>
    <dbReference type="NCBI Taxonomy" id="2695274"/>
    <lineage>
        <taxon>Bacteria</taxon>
        <taxon>Pseudomonadati</taxon>
        <taxon>Bacteroidota</taxon>
        <taxon>Sphingobacteriia</taxon>
        <taxon>Sphingobacteriales</taxon>
        <taxon>Sphingobacteriaceae</taxon>
        <taxon>Hufsiella</taxon>
    </lineage>
</organism>
<evidence type="ECO:0000256" key="1">
    <source>
        <dbReference type="ARBA" id="ARBA00006479"/>
    </source>
</evidence>
<proteinExistence type="inferred from homology"/>
<evidence type="ECO:0000313" key="2">
    <source>
        <dbReference type="EMBL" id="MXV17674.1"/>
    </source>
</evidence>
<sequence>MSTSITIGIDIGGSHITAGVVDLESKQIIERSIVREHLDTQGNLEQILSTWTNVIRRSASFVPAGKLRLGMAMPGPFDYEEGISMMVGQNKYDAFYGLNVKQLLAARLGIDTADILMMNDASCFLKGELYGGAAQHYQNVIGLTLGTGLGSAKYNFSYTYDAELWCFPFHDSIVEDYLSTRWFIKRFKERSGIDVKNVKDLVWYTENNADANEVFKEFGTNLGLFLIEFIKMENPEVVVIGGNISKAFDLFIGQTIAMLADREVTVPVLRGTLGENAAIIGAGSLWANVLTAGPELS</sequence>
<dbReference type="AlphaFoldDB" id="A0A7K1Y305"/>
<dbReference type="CDD" id="cd23763">
    <property type="entry name" value="ASKHA_ATPase_ROK"/>
    <property type="match status" value="1"/>
</dbReference>
<name>A0A7K1Y305_9SPHI</name>